<protein>
    <submittedName>
        <fullName evidence="1">Uncharacterized protein</fullName>
    </submittedName>
</protein>
<dbReference type="AlphaFoldDB" id="A0A2S3ZHP8"/>
<sequence>MAASEKLAKAQSELTDINVRIDNHPLNSSAMKDAREVVAEHRDAGKDAVEVALAERGLPSAAAQGKALVLGVTSLWNLNRKRVGLENRIRRLDRL</sequence>
<comment type="caution">
    <text evidence="1">The sequence shown here is derived from an EMBL/GenBank/DDBJ whole genome shotgun (WGS) entry which is preliminary data.</text>
</comment>
<reference evidence="1 2" key="1">
    <citation type="submission" date="2018-01" db="EMBL/GenBank/DDBJ databases">
        <title>Cryobacterium sp. nov., from glaciers in China.</title>
        <authorList>
            <person name="Liu Q."/>
            <person name="Xin Y.-H."/>
        </authorList>
    </citation>
    <scope>NUCLEOTIDE SEQUENCE [LARGE SCALE GENOMIC DNA]</scope>
    <source>
        <strain evidence="1 2">TMN-42</strain>
    </source>
</reference>
<evidence type="ECO:0000313" key="2">
    <source>
        <dbReference type="Proteomes" id="UP000237340"/>
    </source>
</evidence>
<dbReference type="EMBL" id="PPXD01000009">
    <property type="protein sequence ID" value="POH66654.1"/>
    <property type="molecule type" value="Genomic_DNA"/>
</dbReference>
<evidence type="ECO:0000313" key="1">
    <source>
        <dbReference type="EMBL" id="POH66654.1"/>
    </source>
</evidence>
<accession>A0A2S3ZHP8</accession>
<organism evidence="1 2">
    <name type="scientific">Cryobacterium zongtaii</name>
    <dbReference type="NCBI Taxonomy" id="1259217"/>
    <lineage>
        <taxon>Bacteria</taxon>
        <taxon>Bacillati</taxon>
        <taxon>Actinomycetota</taxon>
        <taxon>Actinomycetes</taxon>
        <taxon>Micrococcales</taxon>
        <taxon>Microbacteriaceae</taxon>
        <taxon>Cryobacterium</taxon>
    </lineage>
</organism>
<proteinExistence type="predicted"/>
<gene>
    <name evidence="1" type="ORF">C3B61_08885</name>
</gene>
<name>A0A2S3ZHP8_9MICO</name>
<dbReference type="Proteomes" id="UP000237340">
    <property type="component" value="Unassembled WGS sequence"/>
</dbReference>
<keyword evidence="2" id="KW-1185">Reference proteome</keyword>
<dbReference type="RefSeq" id="WP_103460281.1">
    <property type="nucleotide sequence ID" value="NZ_PPXD01000009.1"/>
</dbReference>